<evidence type="ECO:0000256" key="1">
    <source>
        <dbReference type="ARBA" id="ARBA00023125"/>
    </source>
</evidence>
<dbReference type="VEuPathDB" id="FungiDB:H257_16280"/>
<proteinExistence type="predicted"/>
<evidence type="ECO:0000256" key="2">
    <source>
        <dbReference type="SAM" id="MobiDB-lite"/>
    </source>
</evidence>
<dbReference type="AlphaFoldDB" id="A0A397AK29"/>
<evidence type="ECO:0000259" key="3">
    <source>
        <dbReference type="PROSITE" id="PS51253"/>
    </source>
</evidence>
<keyword evidence="1" id="KW-0238">DNA-binding</keyword>
<dbReference type="GO" id="GO:0003677">
    <property type="term" value="F:DNA binding"/>
    <property type="evidence" value="ECO:0007669"/>
    <property type="project" value="UniProtKB-KW"/>
</dbReference>
<dbReference type="InterPro" id="IPR006600">
    <property type="entry name" value="HTH_CenpB_DNA-bd_dom"/>
</dbReference>
<reference evidence="4 5" key="1">
    <citation type="submission" date="2018-08" db="EMBL/GenBank/DDBJ databases">
        <title>Aphanomyces genome sequencing and annotation.</title>
        <authorList>
            <person name="Minardi D."/>
            <person name="Oidtmann B."/>
            <person name="Van Der Giezen M."/>
            <person name="Studholme D.J."/>
        </authorList>
    </citation>
    <scope>NUCLEOTIDE SEQUENCE [LARGE SCALE GENOMIC DNA]</scope>
    <source>
        <strain evidence="4 5">Kv</strain>
    </source>
</reference>
<feature type="domain" description="HTH CENPB-type" evidence="3">
    <location>
        <begin position="65"/>
        <end position="139"/>
    </location>
</feature>
<protein>
    <recommendedName>
        <fullName evidence="3">HTH CENPB-type domain-containing protein</fullName>
    </recommendedName>
</protein>
<accession>A0A397AK29</accession>
<dbReference type="Pfam" id="PF03184">
    <property type="entry name" value="DDE_1"/>
    <property type="match status" value="1"/>
</dbReference>
<dbReference type="SMART" id="SM00674">
    <property type="entry name" value="CENPB"/>
    <property type="match status" value="1"/>
</dbReference>
<dbReference type="PANTHER" id="PTHR19303">
    <property type="entry name" value="TRANSPOSON"/>
    <property type="match status" value="1"/>
</dbReference>
<dbReference type="PANTHER" id="PTHR19303:SF73">
    <property type="entry name" value="PROTEIN PDC2"/>
    <property type="match status" value="1"/>
</dbReference>
<evidence type="ECO:0000313" key="4">
    <source>
        <dbReference type="EMBL" id="RHY05997.1"/>
    </source>
</evidence>
<name>A0A397AK29_APHAT</name>
<dbReference type="SUPFAM" id="SSF46689">
    <property type="entry name" value="Homeodomain-like"/>
    <property type="match status" value="1"/>
</dbReference>
<comment type="caution">
    <text evidence="4">The sequence shown here is derived from an EMBL/GenBank/DDBJ whole genome shotgun (WGS) entry which is preliminary data.</text>
</comment>
<dbReference type="InterPro" id="IPR004875">
    <property type="entry name" value="DDE_SF_endonuclease_dom"/>
</dbReference>
<feature type="region of interest" description="Disordered" evidence="2">
    <location>
        <begin position="47"/>
        <end position="68"/>
    </location>
</feature>
<gene>
    <name evidence="4" type="ORF">DYB36_008668</name>
</gene>
<organism evidence="4 5">
    <name type="scientific">Aphanomyces astaci</name>
    <name type="common">Crayfish plague agent</name>
    <dbReference type="NCBI Taxonomy" id="112090"/>
    <lineage>
        <taxon>Eukaryota</taxon>
        <taxon>Sar</taxon>
        <taxon>Stramenopiles</taxon>
        <taxon>Oomycota</taxon>
        <taxon>Saprolegniomycetes</taxon>
        <taxon>Saprolegniales</taxon>
        <taxon>Verrucalvaceae</taxon>
        <taxon>Aphanomyces</taxon>
    </lineage>
</organism>
<evidence type="ECO:0000313" key="5">
    <source>
        <dbReference type="Proteomes" id="UP000265427"/>
    </source>
</evidence>
<dbReference type="PROSITE" id="PS51253">
    <property type="entry name" value="HTH_CENPB"/>
    <property type="match status" value="1"/>
</dbReference>
<dbReference type="Proteomes" id="UP000265427">
    <property type="component" value="Unassembled WGS sequence"/>
</dbReference>
<dbReference type="GO" id="GO:0005634">
    <property type="term" value="C:nucleus"/>
    <property type="evidence" value="ECO:0007669"/>
    <property type="project" value="TreeGrafter"/>
</dbReference>
<dbReference type="EMBL" id="QUSZ01006369">
    <property type="protein sequence ID" value="RHY05997.1"/>
    <property type="molecule type" value="Genomic_DNA"/>
</dbReference>
<dbReference type="Pfam" id="PF03221">
    <property type="entry name" value="HTH_Tnp_Tc5"/>
    <property type="match status" value="1"/>
</dbReference>
<dbReference type="InterPro" id="IPR009057">
    <property type="entry name" value="Homeodomain-like_sf"/>
</dbReference>
<dbReference type="InterPro" id="IPR050863">
    <property type="entry name" value="CenT-Element_Derived"/>
</dbReference>
<feature type="compositionally biased region" description="Basic and acidic residues" evidence="2">
    <location>
        <begin position="52"/>
        <end position="68"/>
    </location>
</feature>
<dbReference type="Gene3D" id="1.10.10.60">
    <property type="entry name" value="Homeodomain-like"/>
    <property type="match status" value="1"/>
</dbReference>
<sequence length="396" mass="44631">MKARMSLADKHNLYAEHLKKPNATYTELAVWAMDAFKLISPPTKSTVGNAITRHDTKSQRSDLKSRSMDRGVAMPDLEAKVLSWVLRCEELGVCVTGELIRKQAKAYYDEYELVTNWPLKFSKGWLYKFQRKHSLTSKRQHGEAGSTPQEAVDQGREQMLEATTGYEVSDVYNMDETSSFWCMSPHRSITRSRVPGTKKSKKRITLALTTNADGSDLVEPLFIGSAVRPRCFNGQTAEDLGFAYTSSKKAWMNGAIFDTYMRSFNARMEAANRRVLLLVDNASPHKVKEDTVLTNVSLKMLPSNTTAYLQPQDAGIIASFKAKVKQRQLQNALEQIDAVMAGRQDKLYEVPLVDAMAWAKDAWHEVSQSTIVNCWSRTGILRREAGLQNPRIVGHE</sequence>